<feature type="compositionally biased region" description="Basic and acidic residues" evidence="3">
    <location>
        <begin position="228"/>
        <end position="238"/>
    </location>
</feature>
<dbReference type="AlphaFoldDB" id="C6XER3"/>
<dbReference type="InterPro" id="IPR050336">
    <property type="entry name" value="Chromosome_partition/occlusion"/>
</dbReference>
<dbReference type="EMBL" id="CP001675">
    <property type="protein sequence ID" value="ACT52120.1"/>
    <property type="molecule type" value="Genomic_DNA"/>
</dbReference>
<keyword evidence="2" id="KW-0238">DNA-binding</keyword>
<dbReference type="KEGG" id="mei:Msip34_2896"/>
<evidence type="ECO:0000256" key="2">
    <source>
        <dbReference type="ARBA" id="ARBA00023125"/>
    </source>
</evidence>
<dbReference type="GO" id="GO:0007059">
    <property type="term" value="P:chromosome segregation"/>
    <property type="evidence" value="ECO:0007669"/>
    <property type="project" value="TreeGrafter"/>
</dbReference>
<dbReference type="GO" id="GO:0005694">
    <property type="term" value="C:chromosome"/>
    <property type="evidence" value="ECO:0007669"/>
    <property type="project" value="TreeGrafter"/>
</dbReference>
<dbReference type="CDD" id="cd16393">
    <property type="entry name" value="SPO0J_N"/>
    <property type="match status" value="1"/>
</dbReference>
<dbReference type="PANTHER" id="PTHR33375">
    <property type="entry name" value="CHROMOSOME-PARTITIONING PROTEIN PARB-RELATED"/>
    <property type="match status" value="1"/>
</dbReference>
<organism evidence="5 6">
    <name type="scientific">Methylovorus glucosotrophus (strain SIP3-4)</name>
    <dbReference type="NCBI Taxonomy" id="582744"/>
    <lineage>
        <taxon>Bacteria</taxon>
        <taxon>Pseudomonadati</taxon>
        <taxon>Pseudomonadota</taxon>
        <taxon>Betaproteobacteria</taxon>
        <taxon>Nitrosomonadales</taxon>
        <taxon>Methylophilaceae</taxon>
        <taxon>Methylovorus</taxon>
    </lineage>
</organism>
<sequence length="371" mass="40666">MATKQKVSTGRKSSLEFLQSLDTADQTVQEIAIDTIEPDPHQPRQTWHSSDGIVPAEEQTALENLASDIKEQGVMQPIIVREIGSGKYMIIIGERRWRASKLAGRTTIPAIIRQDLTGVKVALAQLAENVQRENMSDLDTARFVKRMLEENSELQKRDLAQLLNKNPSYVSRMMAFIDPRWAHVVSTGIISFASVLEQFRALPETVQDKLVETAKERGSPIMAHEVHAAKRAEKEKDIGSTSLEPAAGPLDDFGKQFAEILEAGKDETYTRKPDAIIDTTNTIVDRGAEQVSGLPKTPASVKVPSGLLDIQEVKMSLGQLSKLLEMVPVDASVSVTLPLSSETIAEAIALLGGNVPEDPTWLGKSLLDSLR</sequence>
<dbReference type="SUPFAM" id="SSF110849">
    <property type="entry name" value="ParB/Sulfiredoxin"/>
    <property type="match status" value="1"/>
</dbReference>
<comment type="similarity">
    <text evidence="1">Belongs to the ParB family.</text>
</comment>
<dbReference type="RefSeq" id="WP_012777718.1">
    <property type="nucleotide sequence ID" value="NC_012970.1"/>
</dbReference>
<dbReference type="InterPro" id="IPR003115">
    <property type="entry name" value="ParB_N"/>
</dbReference>
<reference evidence="6" key="1">
    <citation type="submission" date="2009-07" db="EMBL/GenBank/DDBJ databases">
        <title>Complete sequence of plasmid 1 of Methylovorus sp. SIP3-4.</title>
        <authorList>
            <consortium name="US DOE Joint Genome Institute"/>
            <person name="Lucas S."/>
            <person name="Copeland A."/>
            <person name="Lapidus A."/>
            <person name="Glavina del Rio T."/>
            <person name="Tice H."/>
            <person name="Bruce D."/>
            <person name="Goodwin L."/>
            <person name="Pitluck S."/>
            <person name="Clum A."/>
            <person name="Larimer F."/>
            <person name="Land M."/>
            <person name="Hauser L."/>
            <person name="Kyrpides N."/>
            <person name="Mikhailova N."/>
            <person name="Kayluzhnaya M."/>
            <person name="Chistoserdova L."/>
        </authorList>
    </citation>
    <scope>NUCLEOTIDE SEQUENCE [LARGE SCALE GENOMIC DNA]</scope>
    <source>
        <strain evidence="6">SIP3-4</strain>
        <plasmid evidence="6">pMsip01</plasmid>
    </source>
</reference>
<name>C6XER3_METGS</name>
<dbReference type="HOGENOM" id="CLU_735044_0_0_4"/>
<keyword evidence="6" id="KW-1185">Reference proteome</keyword>
<protein>
    <submittedName>
        <fullName evidence="5">ParB-like partition protein</fullName>
    </submittedName>
</protein>
<dbReference type="InterPro" id="IPR036086">
    <property type="entry name" value="ParB/Sulfiredoxin_sf"/>
</dbReference>
<dbReference type="PANTHER" id="PTHR33375:SF1">
    <property type="entry name" value="CHROMOSOME-PARTITIONING PROTEIN PARB-RELATED"/>
    <property type="match status" value="1"/>
</dbReference>
<evidence type="ECO:0000313" key="6">
    <source>
        <dbReference type="Proteomes" id="UP000002743"/>
    </source>
</evidence>
<dbReference type="FunFam" id="3.90.1530.30:FF:000001">
    <property type="entry name" value="Chromosome partitioning protein ParB"/>
    <property type="match status" value="1"/>
</dbReference>
<geneLocation type="plasmid" evidence="5 6">
    <name>pMsip01</name>
</geneLocation>
<keyword evidence="5" id="KW-0614">Plasmid</keyword>
<dbReference type="Pfam" id="PF02195">
    <property type="entry name" value="ParB_N"/>
    <property type="match status" value="1"/>
</dbReference>
<dbReference type="Proteomes" id="UP000002743">
    <property type="component" value="Plasmid pMsip01"/>
</dbReference>
<dbReference type="GO" id="GO:0003677">
    <property type="term" value="F:DNA binding"/>
    <property type="evidence" value="ECO:0007669"/>
    <property type="project" value="UniProtKB-KW"/>
</dbReference>
<feature type="region of interest" description="Disordered" evidence="3">
    <location>
        <begin position="228"/>
        <end position="248"/>
    </location>
</feature>
<feature type="domain" description="ParB-like N-terminal" evidence="4">
    <location>
        <begin position="29"/>
        <end position="130"/>
    </location>
</feature>
<accession>C6XER3</accession>
<proteinExistence type="inferred from homology"/>
<dbReference type="Gene3D" id="1.10.10.2830">
    <property type="match status" value="1"/>
</dbReference>
<reference evidence="5 6" key="2">
    <citation type="journal article" date="2011" name="J. Bacteriol.">
        <title>Genomes of three methylotrophs from a single niche uncover genetic and metabolic divergence of Methylophilaceae.</title>
        <authorList>
            <person name="Lapidus A."/>
            <person name="Clum A."/>
            <person name="Labutti K."/>
            <person name="Kaluzhnaya M.G."/>
            <person name="Lim S."/>
            <person name="Beck D.A."/>
            <person name="Glavina Del Rio T."/>
            <person name="Nolan M."/>
            <person name="Mavromatis K."/>
            <person name="Huntemann M."/>
            <person name="Lucas S."/>
            <person name="Lidstrom M.E."/>
            <person name="Ivanova N."/>
            <person name="Chistoserdova L."/>
        </authorList>
    </citation>
    <scope>NUCLEOTIDE SEQUENCE [LARGE SCALE GENOMIC DNA]</scope>
    <source>
        <strain evidence="5 6">SIP3-4</strain>
        <plasmid evidence="5 6">pMsip01</plasmid>
    </source>
</reference>
<dbReference type="SMART" id="SM00470">
    <property type="entry name" value="ParB"/>
    <property type="match status" value="1"/>
</dbReference>
<evidence type="ECO:0000313" key="5">
    <source>
        <dbReference type="EMBL" id="ACT52120.1"/>
    </source>
</evidence>
<evidence type="ECO:0000256" key="3">
    <source>
        <dbReference type="SAM" id="MobiDB-lite"/>
    </source>
</evidence>
<dbReference type="NCBIfam" id="TIGR00180">
    <property type="entry name" value="parB_part"/>
    <property type="match status" value="1"/>
</dbReference>
<evidence type="ECO:0000259" key="4">
    <source>
        <dbReference type="SMART" id="SM00470"/>
    </source>
</evidence>
<dbReference type="Gene3D" id="3.90.1530.30">
    <property type="match status" value="1"/>
</dbReference>
<dbReference type="InterPro" id="IPR004437">
    <property type="entry name" value="ParB/RepB/Spo0J"/>
</dbReference>
<gene>
    <name evidence="5" type="ordered locus">Msip34_2896</name>
</gene>
<evidence type="ECO:0000256" key="1">
    <source>
        <dbReference type="ARBA" id="ARBA00006295"/>
    </source>
</evidence>
<dbReference type="SUPFAM" id="SSF109709">
    <property type="entry name" value="KorB DNA-binding domain-like"/>
    <property type="match status" value="1"/>
</dbReference>